<evidence type="ECO:0000313" key="9">
    <source>
        <dbReference type="Proteomes" id="UP001515500"/>
    </source>
</evidence>
<reference evidence="10" key="1">
    <citation type="submission" date="2025-08" db="UniProtKB">
        <authorList>
            <consortium name="RefSeq"/>
        </authorList>
    </citation>
    <scope>IDENTIFICATION</scope>
</reference>
<proteinExistence type="predicted"/>
<feature type="compositionally biased region" description="Basic and acidic residues" evidence="6">
    <location>
        <begin position="213"/>
        <end position="222"/>
    </location>
</feature>
<dbReference type="Gene3D" id="1.20.120.1350">
    <property type="entry name" value="Pneumovirus matrix protein 2 (M2), zinc-binding domain"/>
    <property type="match status" value="2"/>
</dbReference>
<keyword evidence="7" id="KW-0472">Membrane</keyword>
<name>A0AB40ALK6_DIOCR</name>
<evidence type="ECO:0000256" key="7">
    <source>
        <dbReference type="SAM" id="Phobius"/>
    </source>
</evidence>
<dbReference type="InterPro" id="IPR045124">
    <property type="entry name" value="Su(sable)-like"/>
</dbReference>
<evidence type="ECO:0000256" key="4">
    <source>
        <dbReference type="ARBA" id="ARBA00022833"/>
    </source>
</evidence>
<feature type="transmembrane region" description="Helical" evidence="7">
    <location>
        <begin position="31"/>
        <end position="50"/>
    </location>
</feature>
<keyword evidence="1 5" id="KW-0479">Metal-binding</keyword>
<dbReference type="RefSeq" id="XP_039115881.1">
    <property type="nucleotide sequence ID" value="XM_039259947.1"/>
</dbReference>
<dbReference type="PANTHER" id="PTHR13119">
    <property type="entry name" value="ZINC FINGER CCCH DOMAIN-CONTAINING PROTEI"/>
    <property type="match status" value="1"/>
</dbReference>
<gene>
    <name evidence="10" type="primary">LOC120251426</name>
</gene>
<dbReference type="GO" id="GO:0045892">
    <property type="term" value="P:negative regulation of DNA-templated transcription"/>
    <property type="evidence" value="ECO:0007669"/>
    <property type="project" value="InterPro"/>
</dbReference>
<keyword evidence="7" id="KW-1133">Transmembrane helix</keyword>
<feature type="region of interest" description="Disordered" evidence="6">
    <location>
        <begin position="401"/>
        <end position="447"/>
    </location>
</feature>
<feature type="zinc finger region" description="C3H1-type" evidence="5">
    <location>
        <begin position="315"/>
        <end position="338"/>
    </location>
</feature>
<protein>
    <submittedName>
        <fullName evidence="10">Zinc finger CCCH domain-containing protein 7-like</fullName>
    </submittedName>
</protein>
<dbReference type="SMART" id="SM00356">
    <property type="entry name" value="ZnF_C3H1"/>
    <property type="match status" value="2"/>
</dbReference>
<sequence>MVLPQLRVFFSAFRGLISTALRIVLWRVFSLFALIHQVEILTLVLMAVWLRDLPGVVVMVRFEGDGFVNAEFPEEVVSDCTAELIGLIERSQGNGGENPNRDESEIRVLSAANELEQEKKQEKHIGNESLERKIGSTNGIRKVDDSNMMMVDRKEEPLSSSATEYVISELQKVKGDNIDSVTSVNLRSACTVNVGLYGQAFENSDNEDEENQLDDKVDEDGMKKRRRTLTKERKEKKKKAKKRKRAQIEREQGVKRLKLQLVAKPKPVRYCEEMRVNFSHEATPLTKSQPCKYFACNTCLKGDDCPFDHELSKYPCHNFQSKGMCLRGDNCKFSHKMSSVEDASTTSATNISHSSPSTITSNITNQFNVKNHSTTSRSTFSIYEDMKKNLVDKCLKPPVPSVEGYPTASTSSKSDTPLSNSNIKQVNLKSSSPVPNELLQHTTPSSRKENLLEKFLKPSVKIPSGVCFLQFGKEPSFVTNKSPPSDEKKPLVSNITSSTLLNGSCSKEQRNDSFRPASEIELSDASKILEEFLFIG</sequence>
<evidence type="ECO:0000256" key="2">
    <source>
        <dbReference type="ARBA" id="ARBA00022737"/>
    </source>
</evidence>
<keyword evidence="3 5" id="KW-0863">Zinc-finger</keyword>
<feature type="domain" description="C3H1-type" evidence="8">
    <location>
        <begin position="285"/>
        <end position="312"/>
    </location>
</feature>
<keyword evidence="7" id="KW-0812">Transmembrane</keyword>
<dbReference type="GO" id="GO:0005634">
    <property type="term" value="C:nucleus"/>
    <property type="evidence" value="ECO:0007669"/>
    <property type="project" value="TreeGrafter"/>
</dbReference>
<keyword evidence="2" id="KW-0677">Repeat</keyword>
<dbReference type="AlphaFoldDB" id="A0AB40ALK6"/>
<dbReference type="Proteomes" id="UP001515500">
    <property type="component" value="Chromosome 20"/>
</dbReference>
<feature type="compositionally biased region" description="Basic residues" evidence="6">
    <location>
        <begin position="223"/>
        <end position="245"/>
    </location>
</feature>
<keyword evidence="9" id="KW-1185">Reference proteome</keyword>
<dbReference type="PANTHER" id="PTHR13119:SF12">
    <property type="entry name" value="PROTEIN SUPPRESSOR OF SABLE"/>
    <property type="match status" value="1"/>
</dbReference>
<dbReference type="InterPro" id="IPR036855">
    <property type="entry name" value="Znf_CCCH_sf"/>
</dbReference>
<dbReference type="GeneID" id="120251426"/>
<dbReference type="GO" id="GO:0003723">
    <property type="term" value="F:RNA binding"/>
    <property type="evidence" value="ECO:0007669"/>
    <property type="project" value="InterPro"/>
</dbReference>
<organism evidence="9 10">
    <name type="scientific">Dioscorea cayennensis subsp. rotundata</name>
    <name type="common">White Guinea yam</name>
    <name type="synonym">Dioscorea rotundata</name>
    <dbReference type="NCBI Taxonomy" id="55577"/>
    <lineage>
        <taxon>Eukaryota</taxon>
        <taxon>Viridiplantae</taxon>
        <taxon>Streptophyta</taxon>
        <taxon>Embryophyta</taxon>
        <taxon>Tracheophyta</taxon>
        <taxon>Spermatophyta</taxon>
        <taxon>Magnoliopsida</taxon>
        <taxon>Liliopsida</taxon>
        <taxon>Dioscoreales</taxon>
        <taxon>Dioscoreaceae</taxon>
        <taxon>Dioscorea</taxon>
    </lineage>
</organism>
<feature type="compositionally biased region" description="Polar residues" evidence="6">
    <location>
        <begin position="407"/>
        <end position="445"/>
    </location>
</feature>
<dbReference type="GO" id="GO:0008270">
    <property type="term" value="F:zinc ion binding"/>
    <property type="evidence" value="ECO:0007669"/>
    <property type="project" value="UniProtKB-KW"/>
</dbReference>
<feature type="region of interest" description="Disordered" evidence="6">
    <location>
        <begin position="203"/>
        <end position="250"/>
    </location>
</feature>
<evidence type="ECO:0000256" key="5">
    <source>
        <dbReference type="PROSITE-ProRule" id="PRU00723"/>
    </source>
</evidence>
<evidence type="ECO:0000256" key="6">
    <source>
        <dbReference type="SAM" id="MobiDB-lite"/>
    </source>
</evidence>
<dbReference type="InterPro" id="IPR000571">
    <property type="entry name" value="Znf_CCCH"/>
</dbReference>
<feature type="zinc finger region" description="C3H1-type" evidence="5">
    <location>
        <begin position="285"/>
        <end position="312"/>
    </location>
</feature>
<dbReference type="PROSITE" id="PS50103">
    <property type="entry name" value="ZF_C3H1"/>
    <property type="match status" value="2"/>
</dbReference>
<feature type="domain" description="C3H1-type" evidence="8">
    <location>
        <begin position="315"/>
        <end position="338"/>
    </location>
</feature>
<evidence type="ECO:0000259" key="8">
    <source>
        <dbReference type="PROSITE" id="PS50103"/>
    </source>
</evidence>
<evidence type="ECO:0000256" key="3">
    <source>
        <dbReference type="ARBA" id="ARBA00022771"/>
    </source>
</evidence>
<evidence type="ECO:0000313" key="10">
    <source>
        <dbReference type="RefSeq" id="XP_039115881.1"/>
    </source>
</evidence>
<dbReference type="SUPFAM" id="SSF90229">
    <property type="entry name" value="CCCH zinc finger"/>
    <property type="match status" value="2"/>
</dbReference>
<evidence type="ECO:0000256" key="1">
    <source>
        <dbReference type="ARBA" id="ARBA00022723"/>
    </source>
</evidence>
<accession>A0AB40ALK6</accession>
<keyword evidence="4 5" id="KW-0862">Zinc</keyword>